<dbReference type="InterPro" id="IPR002347">
    <property type="entry name" value="SDR_fam"/>
</dbReference>
<proteinExistence type="inferred from homology"/>
<keyword evidence="6" id="KW-1185">Reference proteome</keyword>
<accession>A0A3N4JCG1</accession>
<gene>
    <name evidence="5" type="ORF">L873DRAFT_1829695</name>
</gene>
<dbReference type="PRINTS" id="PR00081">
    <property type="entry name" value="GDHRDH"/>
</dbReference>
<dbReference type="OrthoDB" id="10253736at2759"/>
<evidence type="ECO:0000313" key="5">
    <source>
        <dbReference type="EMBL" id="RPA95922.1"/>
    </source>
</evidence>
<protein>
    <submittedName>
        <fullName evidence="5">NAD(P)-binding protein</fullName>
    </submittedName>
</protein>
<evidence type="ECO:0000256" key="4">
    <source>
        <dbReference type="RuleBase" id="RU000363"/>
    </source>
</evidence>
<evidence type="ECO:0000256" key="1">
    <source>
        <dbReference type="ARBA" id="ARBA00006484"/>
    </source>
</evidence>
<dbReference type="PROSITE" id="PS00061">
    <property type="entry name" value="ADH_SHORT"/>
    <property type="match status" value="1"/>
</dbReference>
<dbReference type="InterPro" id="IPR020904">
    <property type="entry name" value="Sc_DH/Rdtase_CS"/>
</dbReference>
<keyword evidence="3" id="KW-0560">Oxidoreductase</keyword>
<dbReference type="InterPro" id="IPR036291">
    <property type="entry name" value="NAD(P)-bd_dom_sf"/>
</dbReference>
<dbReference type="EMBL" id="ML120420">
    <property type="protein sequence ID" value="RPA95922.1"/>
    <property type="molecule type" value="Genomic_DNA"/>
</dbReference>
<dbReference type="SUPFAM" id="SSF51735">
    <property type="entry name" value="NAD(P)-binding Rossmann-fold domains"/>
    <property type="match status" value="1"/>
</dbReference>
<evidence type="ECO:0000313" key="6">
    <source>
        <dbReference type="Proteomes" id="UP000276215"/>
    </source>
</evidence>
<comment type="similarity">
    <text evidence="1 4">Belongs to the short-chain dehydrogenases/reductases (SDR) family.</text>
</comment>
<evidence type="ECO:0000256" key="3">
    <source>
        <dbReference type="ARBA" id="ARBA00023002"/>
    </source>
</evidence>
<dbReference type="Pfam" id="PF00106">
    <property type="entry name" value="adh_short"/>
    <property type="match status" value="1"/>
</dbReference>
<dbReference type="PRINTS" id="PR00080">
    <property type="entry name" value="SDRFAMILY"/>
</dbReference>
<organism evidence="5 6">
    <name type="scientific">Choiromyces venosus 120613-1</name>
    <dbReference type="NCBI Taxonomy" id="1336337"/>
    <lineage>
        <taxon>Eukaryota</taxon>
        <taxon>Fungi</taxon>
        <taxon>Dikarya</taxon>
        <taxon>Ascomycota</taxon>
        <taxon>Pezizomycotina</taxon>
        <taxon>Pezizomycetes</taxon>
        <taxon>Pezizales</taxon>
        <taxon>Tuberaceae</taxon>
        <taxon>Choiromyces</taxon>
    </lineage>
</organism>
<dbReference type="GO" id="GO:0016616">
    <property type="term" value="F:oxidoreductase activity, acting on the CH-OH group of donors, NAD or NADP as acceptor"/>
    <property type="evidence" value="ECO:0007669"/>
    <property type="project" value="TreeGrafter"/>
</dbReference>
<sequence length="303" mass="33191">MPRRRGSLLPREVLEFTTKGRLLAAGHEIWIKKLKFFATLAVLVKVNDLLSWGAHNNWTRAKFNPKEEFGGIGGAIVRDFAEKGVKVIVLDIQEMTYETPSNVHYYKVDLRSISAVKEIAKRIPSEIGDPTVLINNAGVCGGKTILDATEVDIRLTFDVNTFAQLWLVKELLPSMIAKNHGHVVTVASVAGFTEAPQMVNYAASKAASIAFHEGVRTTLITQGFVKTALFAGFKNHSTFLLPGFQPESVAEAIVDQVLSGNAGHVVMPKTYVLLSGAGLLGRTSDIMEKWHGKQVIDPVEKQN</sequence>
<dbReference type="AlphaFoldDB" id="A0A3N4JCG1"/>
<name>A0A3N4JCG1_9PEZI</name>
<evidence type="ECO:0000256" key="2">
    <source>
        <dbReference type="ARBA" id="ARBA00022857"/>
    </source>
</evidence>
<dbReference type="STRING" id="1336337.A0A3N4JCG1"/>
<dbReference type="PANTHER" id="PTHR24322:SF736">
    <property type="entry name" value="RETINOL DEHYDROGENASE 10"/>
    <property type="match status" value="1"/>
</dbReference>
<dbReference type="Proteomes" id="UP000276215">
    <property type="component" value="Unassembled WGS sequence"/>
</dbReference>
<dbReference type="Gene3D" id="3.40.50.720">
    <property type="entry name" value="NAD(P)-binding Rossmann-like Domain"/>
    <property type="match status" value="1"/>
</dbReference>
<reference evidence="5 6" key="1">
    <citation type="journal article" date="2018" name="Nat. Ecol. Evol.">
        <title>Pezizomycetes genomes reveal the molecular basis of ectomycorrhizal truffle lifestyle.</title>
        <authorList>
            <person name="Murat C."/>
            <person name="Payen T."/>
            <person name="Noel B."/>
            <person name="Kuo A."/>
            <person name="Morin E."/>
            <person name="Chen J."/>
            <person name="Kohler A."/>
            <person name="Krizsan K."/>
            <person name="Balestrini R."/>
            <person name="Da Silva C."/>
            <person name="Montanini B."/>
            <person name="Hainaut M."/>
            <person name="Levati E."/>
            <person name="Barry K.W."/>
            <person name="Belfiori B."/>
            <person name="Cichocki N."/>
            <person name="Clum A."/>
            <person name="Dockter R.B."/>
            <person name="Fauchery L."/>
            <person name="Guy J."/>
            <person name="Iotti M."/>
            <person name="Le Tacon F."/>
            <person name="Lindquist E.A."/>
            <person name="Lipzen A."/>
            <person name="Malagnac F."/>
            <person name="Mello A."/>
            <person name="Molinier V."/>
            <person name="Miyauchi S."/>
            <person name="Poulain J."/>
            <person name="Riccioni C."/>
            <person name="Rubini A."/>
            <person name="Sitrit Y."/>
            <person name="Splivallo R."/>
            <person name="Traeger S."/>
            <person name="Wang M."/>
            <person name="Zifcakova L."/>
            <person name="Wipf D."/>
            <person name="Zambonelli A."/>
            <person name="Paolocci F."/>
            <person name="Nowrousian M."/>
            <person name="Ottonello S."/>
            <person name="Baldrian P."/>
            <person name="Spatafora J.W."/>
            <person name="Henrissat B."/>
            <person name="Nagy L.G."/>
            <person name="Aury J.M."/>
            <person name="Wincker P."/>
            <person name="Grigoriev I.V."/>
            <person name="Bonfante P."/>
            <person name="Martin F.M."/>
        </authorList>
    </citation>
    <scope>NUCLEOTIDE SEQUENCE [LARGE SCALE GENOMIC DNA]</scope>
    <source>
        <strain evidence="5 6">120613-1</strain>
    </source>
</reference>
<keyword evidence="2" id="KW-0521">NADP</keyword>
<dbReference type="PANTHER" id="PTHR24322">
    <property type="entry name" value="PKSB"/>
    <property type="match status" value="1"/>
</dbReference>